<dbReference type="PANTHER" id="PTHR47584">
    <property type="match status" value="1"/>
</dbReference>
<dbReference type="Proteomes" id="UP000053617">
    <property type="component" value="Unassembled WGS sequence"/>
</dbReference>
<organism evidence="3 4">
    <name type="scientific">Rhinocladiella mackenziei CBS 650.93</name>
    <dbReference type="NCBI Taxonomy" id="1442369"/>
    <lineage>
        <taxon>Eukaryota</taxon>
        <taxon>Fungi</taxon>
        <taxon>Dikarya</taxon>
        <taxon>Ascomycota</taxon>
        <taxon>Pezizomycotina</taxon>
        <taxon>Eurotiomycetes</taxon>
        <taxon>Chaetothyriomycetidae</taxon>
        <taxon>Chaetothyriales</taxon>
        <taxon>Herpotrichiellaceae</taxon>
        <taxon>Rhinocladiella</taxon>
    </lineage>
</organism>
<evidence type="ECO:0000313" key="4">
    <source>
        <dbReference type="Proteomes" id="UP000053617"/>
    </source>
</evidence>
<proteinExistence type="predicted"/>
<evidence type="ECO:0000256" key="1">
    <source>
        <dbReference type="SAM" id="MobiDB-lite"/>
    </source>
</evidence>
<feature type="compositionally biased region" description="Acidic residues" evidence="1">
    <location>
        <begin position="142"/>
        <end position="162"/>
    </location>
</feature>
<evidence type="ECO:0000259" key="2">
    <source>
        <dbReference type="Pfam" id="PF12776"/>
    </source>
</evidence>
<evidence type="ECO:0000313" key="3">
    <source>
        <dbReference type="EMBL" id="KIX00028.1"/>
    </source>
</evidence>
<dbReference type="EMBL" id="KN847484">
    <property type="protein sequence ID" value="KIX00028.1"/>
    <property type="molecule type" value="Genomic_DNA"/>
</dbReference>
<sequence length="321" mass="37935">MPDKWTEREERYYLDLMKDGRRRGRHGERFKPEFWKECVVKMKHLFPHTTAARLNSKRTDWRRKWTRFMKLYQKTGFAYNEATGWFDAEEENWNNLKDRPLADYYYFKDNRMIYKQDLEIIFGKSTATGAFAPSRFVQDNHESDEEEKEEHDITQEEIDSAEPVEWPDSPVPAINTQLLESPLTEESNFLSQIEGTQCFSTFKKTDQLTRKRATRSPSSTSLSSTNMEPPEKKRRPRDSVAELVDILRERLANEQEAKMQESSSSRQQAVKFLLENIALEEEQMIVAVNVVDRRSEIFLELGKTSQDLQRAWLLREIAKEA</sequence>
<dbReference type="GeneID" id="25299026"/>
<dbReference type="HOGENOM" id="CLU_866399_0_0_1"/>
<name>A0A0D2GNY4_9EURO</name>
<dbReference type="OrthoDB" id="5430673at2759"/>
<accession>A0A0D2GNY4</accession>
<dbReference type="InterPro" id="IPR045026">
    <property type="entry name" value="LIMYB"/>
</dbReference>
<keyword evidence="4" id="KW-1185">Reference proteome</keyword>
<protein>
    <recommendedName>
        <fullName evidence="2">Myb/SANT-like domain-containing protein</fullName>
    </recommendedName>
</protein>
<feature type="region of interest" description="Disordered" evidence="1">
    <location>
        <begin position="206"/>
        <end position="239"/>
    </location>
</feature>
<dbReference type="InterPro" id="IPR024752">
    <property type="entry name" value="Myb/SANT-like_dom"/>
</dbReference>
<dbReference type="Pfam" id="PF12776">
    <property type="entry name" value="Myb_DNA-bind_3"/>
    <property type="match status" value="1"/>
</dbReference>
<dbReference type="RefSeq" id="XP_013266918.1">
    <property type="nucleotide sequence ID" value="XM_013411464.1"/>
</dbReference>
<feature type="compositionally biased region" description="Low complexity" evidence="1">
    <location>
        <begin position="215"/>
        <end position="225"/>
    </location>
</feature>
<reference evidence="3 4" key="1">
    <citation type="submission" date="2015-01" db="EMBL/GenBank/DDBJ databases">
        <title>The Genome Sequence of Rhinocladiella mackenzie CBS 650.93.</title>
        <authorList>
            <consortium name="The Broad Institute Genomics Platform"/>
            <person name="Cuomo C."/>
            <person name="de Hoog S."/>
            <person name="Gorbushina A."/>
            <person name="Stielow B."/>
            <person name="Teixiera M."/>
            <person name="Abouelleil A."/>
            <person name="Chapman S.B."/>
            <person name="Priest M."/>
            <person name="Young S.K."/>
            <person name="Wortman J."/>
            <person name="Nusbaum C."/>
            <person name="Birren B."/>
        </authorList>
    </citation>
    <scope>NUCLEOTIDE SEQUENCE [LARGE SCALE GENOMIC DNA]</scope>
    <source>
        <strain evidence="3 4">CBS 650.93</strain>
    </source>
</reference>
<feature type="region of interest" description="Disordered" evidence="1">
    <location>
        <begin position="134"/>
        <end position="172"/>
    </location>
</feature>
<feature type="domain" description="Myb/SANT-like" evidence="2">
    <location>
        <begin position="4"/>
        <end position="95"/>
    </location>
</feature>
<dbReference type="AlphaFoldDB" id="A0A0D2GNY4"/>
<dbReference type="VEuPathDB" id="FungiDB:Z518_10955"/>
<dbReference type="PANTHER" id="PTHR47584:SF14">
    <property type="entry name" value="L10-INTERACTING MYB DOMAIN-CONTAINING PROTEIN-LIKE"/>
    <property type="match status" value="1"/>
</dbReference>
<gene>
    <name evidence="3" type="ORF">Z518_10955</name>
</gene>